<organism evidence="2 3">
    <name type="scientific">Tetracentron sinense</name>
    <name type="common">Spur-leaf</name>
    <dbReference type="NCBI Taxonomy" id="13715"/>
    <lineage>
        <taxon>Eukaryota</taxon>
        <taxon>Viridiplantae</taxon>
        <taxon>Streptophyta</taxon>
        <taxon>Embryophyta</taxon>
        <taxon>Tracheophyta</taxon>
        <taxon>Spermatophyta</taxon>
        <taxon>Magnoliopsida</taxon>
        <taxon>Trochodendrales</taxon>
        <taxon>Trochodendraceae</taxon>
        <taxon>Tetracentron</taxon>
    </lineage>
</organism>
<feature type="region of interest" description="Disordered" evidence="1">
    <location>
        <begin position="45"/>
        <end position="76"/>
    </location>
</feature>
<proteinExistence type="predicted"/>
<gene>
    <name evidence="2" type="ORF">HHK36_025803</name>
</gene>
<name>A0A835D5X1_TETSI</name>
<accession>A0A835D5X1</accession>
<keyword evidence="3" id="KW-1185">Reference proteome</keyword>
<dbReference type="OrthoDB" id="1297603at2759"/>
<dbReference type="Proteomes" id="UP000655225">
    <property type="component" value="Unassembled WGS sequence"/>
</dbReference>
<comment type="caution">
    <text evidence="2">The sequence shown here is derived from an EMBL/GenBank/DDBJ whole genome shotgun (WGS) entry which is preliminary data.</text>
</comment>
<reference evidence="2 3" key="1">
    <citation type="submission" date="2020-04" db="EMBL/GenBank/DDBJ databases">
        <title>Plant Genome Project.</title>
        <authorList>
            <person name="Zhang R.-G."/>
        </authorList>
    </citation>
    <scope>NUCLEOTIDE SEQUENCE [LARGE SCALE GENOMIC DNA]</scope>
    <source>
        <strain evidence="2">YNK0</strain>
        <tissue evidence="2">Leaf</tissue>
    </source>
</reference>
<protein>
    <submittedName>
        <fullName evidence="2">Uncharacterized protein</fullName>
    </submittedName>
</protein>
<evidence type="ECO:0000313" key="3">
    <source>
        <dbReference type="Proteomes" id="UP000655225"/>
    </source>
</evidence>
<dbReference type="AlphaFoldDB" id="A0A835D5X1"/>
<evidence type="ECO:0000256" key="1">
    <source>
        <dbReference type="SAM" id="MobiDB-lite"/>
    </source>
</evidence>
<feature type="compositionally biased region" description="Polar residues" evidence="1">
    <location>
        <begin position="50"/>
        <end position="60"/>
    </location>
</feature>
<evidence type="ECO:0000313" key="2">
    <source>
        <dbReference type="EMBL" id="KAF8389117.1"/>
    </source>
</evidence>
<dbReference type="EMBL" id="JABCRI010000019">
    <property type="protein sequence ID" value="KAF8389117.1"/>
    <property type="molecule type" value="Genomic_DNA"/>
</dbReference>
<sequence>MERGEASSSQEIMTTLLRQEQDIKKIKSLVQDVIATLNKLLVAQGKNRTRPTSQTKTPNPVAQPPKLSSHLPPKPLKERVPPKHFVPLPLDQLLLTLVERKLIALCGPTPLLPLYKRSRNYQEHEHCAFHQGPGHPTNHCIALKRTVEDLINEGKLDYVPGLQICVSSALRRRTTTYVLDVIVPASVDLL</sequence>